<dbReference type="Pfam" id="PF05573">
    <property type="entry name" value="NosL"/>
    <property type="match status" value="1"/>
</dbReference>
<sequence length="233" mass="26061">MNKIFKLSLLAIVSFTLAFAEGNMDKKPKKMMYQAVPMDKATIVQEGKTKNYCPVCGMTLPLFYKTNHAAKHEGHTKQYCSIHCMVEDKELNGAKLSDEKVVDNKTLKFIEAKDATYVVGSSKPGTMSMTSKYGFANEADAIAFQKANGGEIKKYDEVYELVAKGMEKEKAMILKRQAKAAKMGEKIYNKMCKKIDVKFDSVAQAKAYITENKTCGEMKGKPLQQVGLYLGRR</sequence>
<evidence type="ECO:0000313" key="3">
    <source>
        <dbReference type="Proteomes" id="UP000308901"/>
    </source>
</evidence>
<dbReference type="SUPFAM" id="SSF160387">
    <property type="entry name" value="NosL/MerB-like"/>
    <property type="match status" value="1"/>
</dbReference>
<keyword evidence="3" id="KW-1185">Reference proteome</keyword>
<dbReference type="OrthoDB" id="982633at2"/>
<accession>A0A5R8XZC2</accession>
<proteinExistence type="predicted"/>
<dbReference type="InterPro" id="IPR008719">
    <property type="entry name" value="N2O_reductase_NosL"/>
</dbReference>
<comment type="caution">
    <text evidence="2">The sequence shown here is derived from an EMBL/GenBank/DDBJ whole genome shotgun (WGS) entry which is preliminary data.</text>
</comment>
<dbReference type="PANTHER" id="PTHR41247">
    <property type="entry name" value="HTH-TYPE TRANSCRIPTIONAL REPRESSOR YCNK"/>
    <property type="match status" value="1"/>
</dbReference>
<dbReference type="PANTHER" id="PTHR41247:SF1">
    <property type="entry name" value="HTH-TYPE TRANSCRIPTIONAL REPRESSOR YCNK"/>
    <property type="match status" value="1"/>
</dbReference>
<dbReference type="Proteomes" id="UP000308901">
    <property type="component" value="Unassembled WGS sequence"/>
</dbReference>
<keyword evidence="1" id="KW-0732">Signal</keyword>
<protein>
    <recommendedName>
        <fullName evidence="4">NosL domain-containing protein</fullName>
    </recommendedName>
</protein>
<feature type="chain" id="PRO_5024342522" description="NosL domain-containing protein" evidence="1">
    <location>
        <begin position="21"/>
        <end position="233"/>
    </location>
</feature>
<gene>
    <name evidence="2" type="ORF">FDK22_11675</name>
</gene>
<dbReference type="EMBL" id="VANU01000005">
    <property type="protein sequence ID" value="TLP36900.1"/>
    <property type="molecule type" value="Genomic_DNA"/>
</dbReference>
<dbReference type="Gene3D" id="3.30.70.2050">
    <property type="match status" value="1"/>
</dbReference>
<evidence type="ECO:0000313" key="2">
    <source>
        <dbReference type="EMBL" id="TLP36900.1"/>
    </source>
</evidence>
<name>A0A5R8XZC2_9BACT</name>
<evidence type="ECO:0008006" key="4">
    <source>
        <dbReference type="Google" id="ProtNLM"/>
    </source>
</evidence>
<feature type="signal peptide" evidence="1">
    <location>
        <begin position="1"/>
        <end position="20"/>
    </location>
</feature>
<reference evidence="2 3" key="1">
    <citation type="submission" date="2019-05" db="EMBL/GenBank/DDBJ databases">
        <title>Arcobacter sp. nov., isolated from sea sediment.</title>
        <authorList>
            <person name="Kim W."/>
        </authorList>
    </citation>
    <scope>NUCLEOTIDE SEQUENCE [LARGE SCALE GENOMIC DNA]</scope>
    <source>
        <strain evidence="2 3">CAU 1517</strain>
    </source>
</reference>
<dbReference type="RefSeq" id="WP_138153154.1">
    <property type="nucleotide sequence ID" value="NZ_VANU01000005.1"/>
</dbReference>
<dbReference type="AlphaFoldDB" id="A0A5R8XZC2"/>
<evidence type="ECO:0000256" key="1">
    <source>
        <dbReference type="SAM" id="SignalP"/>
    </source>
</evidence>
<organism evidence="2 3">
    <name type="scientific">Arcobacter arenosus</name>
    <dbReference type="NCBI Taxonomy" id="2576037"/>
    <lineage>
        <taxon>Bacteria</taxon>
        <taxon>Pseudomonadati</taxon>
        <taxon>Campylobacterota</taxon>
        <taxon>Epsilonproteobacteria</taxon>
        <taxon>Campylobacterales</taxon>
        <taxon>Arcobacteraceae</taxon>
        <taxon>Arcobacter</taxon>
    </lineage>
</organism>